<dbReference type="InterPro" id="IPR003439">
    <property type="entry name" value="ABC_transporter-like_ATP-bd"/>
</dbReference>
<organism evidence="6 7">
    <name type="scientific">Pectinatus brassicae</name>
    <dbReference type="NCBI Taxonomy" id="862415"/>
    <lineage>
        <taxon>Bacteria</taxon>
        <taxon>Bacillati</taxon>
        <taxon>Bacillota</taxon>
        <taxon>Negativicutes</taxon>
        <taxon>Selenomonadales</taxon>
        <taxon>Selenomonadaceae</taxon>
        <taxon>Pectinatus</taxon>
    </lineage>
</organism>
<evidence type="ECO:0000259" key="5">
    <source>
        <dbReference type="PROSITE" id="PS50893"/>
    </source>
</evidence>
<sequence>MSIGYKNKNIISNINTTINKGEVVGIIGPNGTGKSTFLKTLRGIIPQIGGEIKCFNKNILDYSERELAKLIAYLQQDVYVGFGYTGKELVLSGRYPYLKWWQNEAEKDEKLALECMRYTGTLELADIPVNEVSGGQKQRILLAKILAQQTPILFLDEPTTGLDMVYQEEIFRFVRELAQIGKTVVMIVHELNLAAKYCSRILLLGNNKVLAEGSPKEVFTEKLLSIAYKVPIRVLYDDNSNNIEIAVKSDMNREQQRKKLLQDMFLIYFN</sequence>
<keyword evidence="7" id="KW-1185">Reference proteome</keyword>
<name>A0A840UKF0_9FIRM</name>
<dbReference type="Proteomes" id="UP000559117">
    <property type="component" value="Unassembled WGS sequence"/>
</dbReference>
<accession>A0A840UKF0</accession>
<keyword evidence="1" id="KW-0813">Transport</keyword>
<evidence type="ECO:0000313" key="7">
    <source>
        <dbReference type="Proteomes" id="UP000559117"/>
    </source>
</evidence>
<protein>
    <submittedName>
        <fullName evidence="6">Iron complex transport system ATP-binding protein</fullName>
    </submittedName>
</protein>
<comment type="caution">
    <text evidence="6">The sequence shown here is derived from an EMBL/GenBank/DDBJ whole genome shotgun (WGS) entry which is preliminary data.</text>
</comment>
<evidence type="ECO:0000313" key="6">
    <source>
        <dbReference type="EMBL" id="MBB5335188.1"/>
    </source>
</evidence>
<dbReference type="Pfam" id="PF00005">
    <property type="entry name" value="ABC_tran"/>
    <property type="match status" value="1"/>
</dbReference>
<dbReference type="EMBL" id="JACHFH010000002">
    <property type="protein sequence ID" value="MBB5335188.1"/>
    <property type="molecule type" value="Genomic_DNA"/>
</dbReference>
<evidence type="ECO:0000256" key="2">
    <source>
        <dbReference type="ARBA" id="ARBA00022741"/>
    </source>
</evidence>
<feature type="domain" description="ABC transporter" evidence="5">
    <location>
        <begin position="1"/>
        <end position="231"/>
    </location>
</feature>
<dbReference type="GO" id="GO:0005524">
    <property type="term" value="F:ATP binding"/>
    <property type="evidence" value="ECO:0007669"/>
    <property type="project" value="UniProtKB-KW"/>
</dbReference>
<dbReference type="GO" id="GO:0016887">
    <property type="term" value="F:ATP hydrolysis activity"/>
    <property type="evidence" value="ECO:0007669"/>
    <property type="project" value="InterPro"/>
</dbReference>
<dbReference type="InterPro" id="IPR017871">
    <property type="entry name" value="ABC_transporter-like_CS"/>
</dbReference>
<dbReference type="InterPro" id="IPR027417">
    <property type="entry name" value="P-loop_NTPase"/>
</dbReference>
<gene>
    <name evidence="6" type="ORF">HNR32_000302</name>
</gene>
<keyword evidence="4" id="KW-1278">Translocase</keyword>
<evidence type="ECO:0000256" key="3">
    <source>
        <dbReference type="ARBA" id="ARBA00022840"/>
    </source>
</evidence>
<dbReference type="RefSeq" id="WP_196611110.1">
    <property type="nucleotide sequence ID" value="NZ_JACHFH010000002.1"/>
</dbReference>
<keyword evidence="2" id="KW-0547">Nucleotide-binding</keyword>
<evidence type="ECO:0000256" key="1">
    <source>
        <dbReference type="ARBA" id="ARBA00022448"/>
    </source>
</evidence>
<dbReference type="PANTHER" id="PTHR42794">
    <property type="entry name" value="HEMIN IMPORT ATP-BINDING PROTEIN HMUV"/>
    <property type="match status" value="1"/>
</dbReference>
<dbReference type="SMART" id="SM00382">
    <property type="entry name" value="AAA"/>
    <property type="match status" value="1"/>
</dbReference>
<proteinExistence type="predicted"/>
<dbReference type="PANTHER" id="PTHR42794:SF1">
    <property type="entry name" value="HEMIN IMPORT ATP-BINDING PROTEIN HMUV"/>
    <property type="match status" value="1"/>
</dbReference>
<reference evidence="6 7" key="1">
    <citation type="submission" date="2020-08" db="EMBL/GenBank/DDBJ databases">
        <title>Genomic Encyclopedia of Type Strains, Phase IV (KMG-IV): sequencing the most valuable type-strain genomes for metagenomic binning, comparative biology and taxonomic classification.</title>
        <authorList>
            <person name="Goeker M."/>
        </authorList>
    </citation>
    <scope>NUCLEOTIDE SEQUENCE [LARGE SCALE GENOMIC DNA]</scope>
    <source>
        <strain evidence="6 7">DSM 24661</strain>
    </source>
</reference>
<keyword evidence="3 6" id="KW-0067">ATP-binding</keyword>
<dbReference type="CDD" id="cd03214">
    <property type="entry name" value="ABC_Iron-Siderophores_B12_Hemin"/>
    <property type="match status" value="1"/>
</dbReference>
<dbReference type="SUPFAM" id="SSF52540">
    <property type="entry name" value="P-loop containing nucleoside triphosphate hydrolases"/>
    <property type="match status" value="1"/>
</dbReference>
<dbReference type="InterPro" id="IPR003593">
    <property type="entry name" value="AAA+_ATPase"/>
</dbReference>
<dbReference type="PROSITE" id="PS00211">
    <property type="entry name" value="ABC_TRANSPORTER_1"/>
    <property type="match status" value="1"/>
</dbReference>
<dbReference type="AlphaFoldDB" id="A0A840UKF0"/>
<dbReference type="FunFam" id="3.40.50.300:FF:000134">
    <property type="entry name" value="Iron-enterobactin ABC transporter ATP-binding protein"/>
    <property type="match status" value="1"/>
</dbReference>
<dbReference type="Gene3D" id="3.40.50.300">
    <property type="entry name" value="P-loop containing nucleotide triphosphate hydrolases"/>
    <property type="match status" value="1"/>
</dbReference>
<dbReference type="PROSITE" id="PS50893">
    <property type="entry name" value="ABC_TRANSPORTER_2"/>
    <property type="match status" value="1"/>
</dbReference>
<evidence type="ECO:0000256" key="4">
    <source>
        <dbReference type="ARBA" id="ARBA00022967"/>
    </source>
</evidence>